<accession>A0A8J5C987</accession>
<dbReference type="AlphaFoldDB" id="A0A8J5C987"/>
<feature type="non-terminal residue" evidence="1">
    <location>
        <position position="73"/>
    </location>
</feature>
<dbReference type="Proteomes" id="UP000727407">
    <property type="component" value="Unassembled WGS sequence"/>
</dbReference>
<evidence type="ECO:0000313" key="2">
    <source>
        <dbReference type="Proteomes" id="UP000727407"/>
    </source>
</evidence>
<dbReference type="EMBL" id="QNUK01000001">
    <property type="protein sequence ID" value="KAF5910090.1"/>
    <property type="molecule type" value="Genomic_DNA"/>
</dbReference>
<keyword evidence="1" id="KW-0689">Ribosomal protein</keyword>
<evidence type="ECO:0000313" key="1">
    <source>
        <dbReference type="EMBL" id="KAF5910090.1"/>
    </source>
</evidence>
<name>A0A8J5C987_CLAMG</name>
<dbReference type="GO" id="GO:0005840">
    <property type="term" value="C:ribosome"/>
    <property type="evidence" value="ECO:0007669"/>
    <property type="project" value="UniProtKB-KW"/>
</dbReference>
<protein>
    <submittedName>
        <fullName evidence="1">50S ribosomal protein L25</fullName>
    </submittedName>
</protein>
<comment type="caution">
    <text evidence="1">The sequence shown here is derived from an EMBL/GenBank/DDBJ whole genome shotgun (WGS) entry which is preliminary data.</text>
</comment>
<keyword evidence="1" id="KW-0687">Ribonucleoprotein</keyword>
<keyword evidence="2" id="KW-1185">Reference proteome</keyword>
<organism evidence="1 2">
    <name type="scientific">Clarias magur</name>
    <name type="common">Asian catfish</name>
    <name type="synonym">Macropteronotus magur</name>
    <dbReference type="NCBI Taxonomy" id="1594786"/>
    <lineage>
        <taxon>Eukaryota</taxon>
        <taxon>Metazoa</taxon>
        <taxon>Chordata</taxon>
        <taxon>Craniata</taxon>
        <taxon>Vertebrata</taxon>
        <taxon>Euteleostomi</taxon>
        <taxon>Actinopterygii</taxon>
        <taxon>Neopterygii</taxon>
        <taxon>Teleostei</taxon>
        <taxon>Ostariophysi</taxon>
        <taxon>Siluriformes</taxon>
        <taxon>Clariidae</taxon>
        <taxon>Clarias</taxon>
    </lineage>
</organism>
<gene>
    <name evidence="1" type="primary">rplY</name>
    <name evidence="1" type="ORF">DAT39_000376</name>
</gene>
<reference evidence="1" key="1">
    <citation type="submission" date="2020-07" db="EMBL/GenBank/DDBJ databases">
        <title>Clarias magur genome sequencing, assembly and annotation.</title>
        <authorList>
            <person name="Kushwaha B."/>
            <person name="Kumar R."/>
            <person name="Das P."/>
            <person name="Joshi C.G."/>
            <person name="Kumar D."/>
            <person name="Nagpure N.S."/>
            <person name="Pandey M."/>
            <person name="Agarwal S."/>
            <person name="Srivastava S."/>
            <person name="Singh M."/>
            <person name="Sahoo L."/>
            <person name="Jayasankar P."/>
            <person name="Meher P.K."/>
            <person name="Koringa P.G."/>
            <person name="Iquebal M.A."/>
            <person name="Das S.P."/>
            <person name="Bit A."/>
            <person name="Patnaik S."/>
            <person name="Patel N."/>
            <person name="Shah T.M."/>
            <person name="Hinsu A."/>
            <person name="Jena J.K."/>
        </authorList>
    </citation>
    <scope>NUCLEOTIDE SEQUENCE</scope>
    <source>
        <strain evidence="1">CIFAMagur01</strain>
        <tissue evidence="1">Testis</tissue>
    </source>
</reference>
<sequence>PVRLQGAECVRDVQGNLIKLHCTPSSVPEMSHGAEEAQSLTGFTQLQGHSFHHSVLLLPTGLWKEIKSAGSCY</sequence>
<proteinExistence type="predicted"/>